<comment type="subcellular location">
    <subcellularLocation>
        <location evidence="1">Golgi apparatus membrane</location>
        <topology evidence="1">Single-pass type II membrane protein</topology>
    </subcellularLocation>
</comment>
<evidence type="ECO:0000256" key="1">
    <source>
        <dbReference type="ARBA" id="ARBA00004323"/>
    </source>
</evidence>
<sequence>MIRASFLKGPYFPYALAFALAIYSIGVSVFFHSCSSPFLAPKPVLHYFLSSDPVSHAFPSVPLKVYMYDLPRKFTYGVIEDYLRARSIDVNGPSGLRYPGHQHSAEWFLFLHLQKPLAERVSPPAIRVDRVEDADVFYVPFFSSLSLLVNYTGVGSSPVSYSDEKMQRELVEWLGKRDAWNRNRGRDHVIVCQDPNALHFVIDYFRNSILLVSDFGRLNPDQGSWWKDVVLPYTHRIDSYINENITLERNTLLFFMGNRYRKEGGKVRDELFKVLENEEGMVIKHGIQSREGRRLAARGMRTSKFCLHPAGDTPSACRLFDAIVSICVPVVVSDDIELPFEDELDYTKFSIFVPTKDAIQPGYLASMLQQISNARLQQYQEELRKIRNYFEYGEPDGAVDYIWRAVAKKLPQVRTMIHQDKRGRNANMTSVCKKGLKDGLPAFDTGI</sequence>
<keyword evidence="5" id="KW-0812">Transmembrane</keyword>
<keyword evidence="5" id="KW-0472">Membrane</keyword>
<feature type="domain" description="Exostosin GT47" evidence="6">
    <location>
        <begin position="61"/>
        <end position="365"/>
    </location>
</feature>
<organism evidence="7 8">
    <name type="scientific">Ceratopteris richardii</name>
    <name type="common">Triangle waterfern</name>
    <dbReference type="NCBI Taxonomy" id="49495"/>
    <lineage>
        <taxon>Eukaryota</taxon>
        <taxon>Viridiplantae</taxon>
        <taxon>Streptophyta</taxon>
        <taxon>Embryophyta</taxon>
        <taxon>Tracheophyta</taxon>
        <taxon>Polypodiopsida</taxon>
        <taxon>Polypodiidae</taxon>
        <taxon>Polypodiales</taxon>
        <taxon>Pteridineae</taxon>
        <taxon>Pteridaceae</taxon>
        <taxon>Parkerioideae</taxon>
        <taxon>Ceratopteris</taxon>
    </lineage>
</organism>
<dbReference type="Pfam" id="PF03016">
    <property type="entry name" value="Exostosin_GT47"/>
    <property type="match status" value="1"/>
</dbReference>
<evidence type="ECO:0000256" key="3">
    <source>
        <dbReference type="ARBA" id="ARBA00022968"/>
    </source>
</evidence>
<evidence type="ECO:0000256" key="4">
    <source>
        <dbReference type="ARBA" id="ARBA00023034"/>
    </source>
</evidence>
<accession>A0A8T2QEB0</accession>
<dbReference type="GO" id="GO:0016757">
    <property type="term" value="F:glycosyltransferase activity"/>
    <property type="evidence" value="ECO:0007669"/>
    <property type="project" value="InterPro"/>
</dbReference>
<dbReference type="InterPro" id="IPR040911">
    <property type="entry name" value="Exostosin_GT47"/>
</dbReference>
<keyword evidence="5" id="KW-1133">Transmembrane helix</keyword>
<dbReference type="EMBL" id="CM035440">
    <property type="protein sequence ID" value="KAH7281968.1"/>
    <property type="molecule type" value="Genomic_DNA"/>
</dbReference>
<dbReference type="InterPro" id="IPR004263">
    <property type="entry name" value="Exostosin"/>
</dbReference>
<evidence type="ECO:0000313" key="7">
    <source>
        <dbReference type="EMBL" id="KAH7281968.1"/>
    </source>
</evidence>
<evidence type="ECO:0000256" key="5">
    <source>
        <dbReference type="SAM" id="Phobius"/>
    </source>
</evidence>
<evidence type="ECO:0000259" key="6">
    <source>
        <dbReference type="Pfam" id="PF03016"/>
    </source>
</evidence>
<dbReference type="PANTHER" id="PTHR11062:SF50">
    <property type="entry name" value="ARABINOSYLTRANSFERASE ARAD1-RELATED"/>
    <property type="match status" value="1"/>
</dbReference>
<feature type="transmembrane region" description="Helical" evidence="5">
    <location>
        <begin position="12"/>
        <end position="31"/>
    </location>
</feature>
<protein>
    <recommendedName>
        <fullName evidence="6">Exostosin GT47 domain-containing protein</fullName>
    </recommendedName>
</protein>
<dbReference type="PANTHER" id="PTHR11062">
    <property type="entry name" value="EXOSTOSIN HEPARAN SULFATE GLYCOSYLTRANSFERASE -RELATED"/>
    <property type="match status" value="1"/>
</dbReference>
<keyword evidence="8" id="KW-1185">Reference proteome</keyword>
<gene>
    <name evidence="7" type="ORF">KP509_35G005700</name>
</gene>
<dbReference type="GO" id="GO:0000139">
    <property type="term" value="C:Golgi membrane"/>
    <property type="evidence" value="ECO:0007669"/>
    <property type="project" value="UniProtKB-SubCell"/>
</dbReference>
<dbReference type="AlphaFoldDB" id="A0A8T2QEB0"/>
<reference evidence="7" key="1">
    <citation type="submission" date="2021-08" db="EMBL/GenBank/DDBJ databases">
        <title>WGS assembly of Ceratopteris richardii.</title>
        <authorList>
            <person name="Marchant D.B."/>
            <person name="Chen G."/>
            <person name="Jenkins J."/>
            <person name="Shu S."/>
            <person name="Leebens-Mack J."/>
            <person name="Grimwood J."/>
            <person name="Schmutz J."/>
            <person name="Soltis P."/>
            <person name="Soltis D."/>
            <person name="Chen Z.-H."/>
        </authorList>
    </citation>
    <scope>NUCLEOTIDE SEQUENCE</scope>
    <source>
        <strain evidence="7">Whitten #5841</strain>
        <tissue evidence="7">Leaf</tissue>
    </source>
</reference>
<name>A0A8T2QEB0_CERRI</name>
<dbReference type="Proteomes" id="UP000825935">
    <property type="component" value="Chromosome 35"/>
</dbReference>
<proteinExistence type="inferred from homology"/>
<comment type="similarity">
    <text evidence="2">Belongs to the glycosyltransferase 47 family.</text>
</comment>
<dbReference type="OrthoDB" id="1924787at2759"/>
<keyword evidence="3" id="KW-0735">Signal-anchor</keyword>
<evidence type="ECO:0000256" key="2">
    <source>
        <dbReference type="ARBA" id="ARBA00010271"/>
    </source>
</evidence>
<keyword evidence="4" id="KW-0333">Golgi apparatus</keyword>
<evidence type="ECO:0000313" key="8">
    <source>
        <dbReference type="Proteomes" id="UP000825935"/>
    </source>
</evidence>
<dbReference type="OMA" id="MATRGMH"/>
<comment type="caution">
    <text evidence="7">The sequence shown here is derived from an EMBL/GenBank/DDBJ whole genome shotgun (WGS) entry which is preliminary data.</text>
</comment>